<dbReference type="Pfam" id="PF00015">
    <property type="entry name" value="MCPsignal"/>
    <property type="match status" value="1"/>
</dbReference>
<dbReference type="Proteomes" id="UP000036356">
    <property type="component" value="Unassembled WGS sequence"/>
</dbReference>
<dbReference type="Gene3D" id="1.10.287.950">
    <property type="entry name" value="Methyl-accepting chemotaxis protein"/>
    <property type="match status" value="1"/>
</dbReference>
<dbReference type="CDD" id="cd11386">
    <property type="entry name" value="MCP_signal"/>
    <property type="match status" value="1"/>
</dbReference>
<comment type="caution">
    <text evidence="5">The sequence shown here is derived from an EMBL/GenBank/DDBJ whole genome shotgun (WGS) entry which is preliminary data.</text>
</comment>
<evidence type="ECO:0000256" key="1">
    <source>
        <dbReference type="ARBA" id="ARBA00023224"/>
    </source>
</evidence>
<name>A0A0J1FND3_9FIRM</name>
<accession>A0A0J1FND3</accession>
<dbReference type="InterPro" id="IPR025991">
    <property type="entry name" value="Chemoreceptor_zinc-bind_dom"/>
</dbReference>
<dbReference type="Pfam" id="PF13682">
    <property type="entry name" value="CZB"/>
    <property type="match status" value="1"/>
</dbReference>
<reference evidence="5 6" key="1">
    <citation type="submission" date="2015-06" db="EMBL/GenBank/DDBJ databases">
        <title>Draft genome of the moderately acidophilic sulfate reducer Candidatus Desulfosporosinus acididurans strain M1.</title>
        <authorList>
            <person name="Poehlein A."/>
            <person name="Petzsch P."/>
            <person name="Johnson B.D."/>
            <person name="Schloemann M."/>
            <person name="Daniel R."/>
            <person name="Muehling M."/>
        </authorList>
    </citation>
    <scope>NUCLEOTIDE SEQUENCE [LARGE SCALE GENOMIC DNA]</scope>
    <source>
        <strain evidence="5 6">M1</strain>
    </source>
</reference>
<dbReference type="STRING" id="476652.DEAC_c29470"/>
<dbReference type="AlphaFoldDB" id="A0A0J1FND3"/>
<dbReference type="PANTHER" id="PTHR32089">
    <property type="entry name" value="METHYL-ACCEPTING CHEMOTAXIS PROTEIN MCPB"/>
    <property type="match status" value="1"/>
</dbReference>
<dbReference type="SMART" id="SM00283">
    <property type="entry name" value="MA"/>
    <property type="match status" value="1"/>
</dbReference>
<organism evidence="5 6">
    <name type="scientific">Desulfosporosinus acididurans</name>
    <dbReference type="NCBI Taxonomy" id="476652"/>
    <lineage>
        <taxon>Bacteria</taxon>
        <taxon>Bacillati</taxon>
        <taxon>Bacillota</taxon>
        <taxon>Clostridia</taxon>
        <taxon>Eubacteriales</taxon>
        <taxon>Desulfitobacteriaceae</taxon>
        <taxon>Desulfosporosinus</taxon>
    </lineage>
</organism>
<dbReference type="GO" id="GO:0006935">
    <property type="term" value="P:chemotaxis"/>
    <property type="evidence" value="ECO:0007669"/>
    <property type="project" value="InterPro"/>
</dbReference>
<dbReference type="PANTHER" id="PTHR32089:SF112">
    <property type="entry name" value="LYSOZYME-LIKE PROTEIN-RELATED"/>
    <property type="match status" value="1"/>
</dbReference>
<keyword evidence="6" id="KW-1185">Reference proteome</keyword>
<dbReference type="InterPro" id="IPR004090">
    <property type="entry name" value="Chemotax_Me-accpt_rcpt"/>
</dbReference>
<dbReference type="PATRIC" id="fig|476652.3.peg.3105"/>
<comment type="similarity">
    <text evidence="2">Belongs to the methyl-accepting chemotaxis (MCP) protein family.</text>
</comment>
<proteinExistence type="inferred from homology"/>
<dbReference type="Gene3D" id="1.20.120.30">
    <property type="entry name" value="Aspartate receptor, ligand-binding domain"/>
    <property type="match status" value="1"/>
</dbReference>
<dbReference type="GO" id="GO:0016020">
    <property type="term" value="C:membrane"/>
    <property type="evidence" value="ECO:0007669"/>
    <property type="project" value="InterPro"/>
</dbReference>
<dbReference type="SUPFAM" id="SSF58104">
    <property type="entry name" value="Methyl-accepting chemotaxis protein (MCP) signaling domain"/>
    <property type="match status" value="1"/>
</dbReference>
<evidence type="ECO:0000313" key="5">
    <source>
        <dbReference type="EMBL" id="KLU64980.1"/>
    </source>
</evidence>
<evidence type="ECO:0000256" key="2">
    <source>
        <dbReference type="ARBA" id="ARBA00029447"/>
    </source>
</evidence>
<evidence type="ECO:0000313" key="6">
    <source>
        <dbReference type="Proteomes" id="UP000036356"/>
    </source>
</evidence>
<gene>
    <name evidence="5" type="primary">mcp2</name>
    <name evidence="5" type="ORF">DEAC_c29470</name>
</gene>
<evidence type="ECO:0000256" key="3">
    <source>
        <dbReference type="PROSITE-ProRule" id="PRU00284"/>
    </source>
</evidence>
<evidence type="ECO:0000259" key="4">
    <source>
        <dbReference type="PROSITE" id="PS50111"/>
    </source>
</evidence>
<dbReference type="RefSeq" id="WP_047810776.1">
    <property type="nucleotide sequence ID" value="NZ_LDZY01000010.1"/>
</dbReference>
<dbReference type="GO" id="GO:0004888">
    <property type="term" value="F:transmembrane signaling receptor activity"/>
    <property type="evidence" value="ECO:0007669"/>
    <property type="project" value="InterPro"/>
</dbReference>
<dbReference type="EMBL" id="LDZY01000010">
    <property type="protein sequence ID" value="KLU64980.1"/>
    <property type="molecule type" value="Genomic_DNA"/>
</dbReference>
<feature type="domain" description="Methyl-accepting transducer" evidence="4">
    <location>
        <begin position="81"/>
        <end position="303"/>
    </location>
</feature>
<keyword evidence="1 3" id="KW-0807">Transducer</keyword>
<dbReference type="PRINTS" id="PR00260">
    <property type="entry name" value="CHEMTRNSDUCR"/>
</dbReference>
<dbReference type="InterPro" id="IPR004089">
    <property type="entry name" value="MCPsignal_dom"/>
</dbReference>
<dbReference type="PROSITE" id="PS50111">
    <property type="entry name" value="CHEMOTAXIS_TRANSDUC_2"/>
    <property type="match status" value="1"/>
</dbReference>
<dbReference type="GO" id="GO:0007165">
    <property type="term" value="P:signal transduction"/>
    <property type="evidence" value="ECO:0007669"/>
    <property type="project" value="UniProtKB-KW"/>
</dbReference>
<sequence length="456" mass="49925">MGLFKGKSSEILTPNSDCEKMYKALSQSDFTRSLEVDIETSSPLYPVVEILNRVIAERQEASSASLKDIDNSVKRLISMTSIRQMLHKVEEQADHLTSLAAQSEELGASSDQVAQSATNSSGFVEQATTAAVSGGEKIQEAILFVERSFDEFSIVSRQVQEVLNSMKDIEKIVTVIAGVADQTNLLALNAAIEAARAGEQGRGFAVVADEVRKLAEHTTTSVTDIHQKIAVLSQSSFETNQKIVTLSQTMYNGKTIMQEAASSLEGIIENFTSITEDIQNIAASSEEQSAAVQEAAGSISTLTLAAEEIKNIAEVTGQGIYDLSRDLETIRSEEVTRVPNMSDYQALELCKTDHLLWTWRIYNLLLGYEHLTAKQIGDHHDCRLGQWVESSHSLHFRSSNVLTKLEAPHKLVHELAREAAAAIEQGDKTRGGQLLREMAQASQEVVAVLQELQQGC</sequence>
<protein>
    <submittedName>
        <fullName evidence="5">Methyl-accepting chemotaxis protein 2</fullName>
    </submittedName>
</protein>